<sequence>MLALVETDGTVKWRAMKNIIKSQKNGYQVYQKESDIDYWQVIDDYIQGKIVGKNLNSGNMERSVARITINGKNYIIKCEKERDSRLEKRIMRMVHGPYFSRLLYRLVRAQNQGCTITNDIYFVAEKMRCRESIETWIIAEYVEGAVLSEVSDIKPYYPEIAALINQLHAYDLASNDIHAGNLVLTDNGLKIIDLSDFGHLAICKANDLIALKRFYGIEPDKKNFMYQFIMLRNNMRHWSRKIRGKKTRL</sequence>
<dbReference type="Proteomes" id="UP000005012">
    <property type="component" value="Chromosome"/>
</dbReference>
<dbReference type="PROSITE" id="PS50011">
    <property type="entry name" value="PROTEIN_KINASE_DOM"/>
    <property type="match status" value="1"/>
</dbReference>
<protein>
    <submittedName>
        <fullName evidence="2">Lipopolysaccharide core biosynthesis protein</fullName>
    </submittedName>
</protein>
<dbReference type="GO" id="GO:0004672">
    <property type="term" value="F:protein kinase activity"/>
    <property type="evidence" value="ECO:0007669"/>
    <property type="project" value="InterPro"/>
</dbReference>
<feature type="domain" description="Protein kinase" evidence="1">
    <location>
        <begin position="1"/>
        <end position="249"/>
    </location>
</feature>
<dbReference type="SUPFAM" id="SSF56112">
    <property type="entry name" value="Protein kinase-like (PK-like)"/>
    <property type="match status" value="1"/>
</dbReference>
<reference evidence="3" key="2">
    <citation type="submission" date="2012-04" db="EMBL/GenBank/DDBJ databases">
        <title>Complete genome sequence of Providencia stuartii clinical isolate MRSN 2154.</title>
        <authorList>
            <person name="Clifford R.J."/>
            <person name="Hang J."/>
            <person name="Riley M.C."/>
            <person name="Onmus-Leone F."/>
            <person name="Kuschner R.A."/>
            <person name="Lesho E.P."/>
            <person name="Waterman P.E."/>
        </authorList>
    </citation>
    <scope>NUCLEOTIDE SEQUENCE [LARGE SCALE GENOMIC DNA]</scope>
    <source>
        <strain evidence="3">MRSN 2154</strain>
    </source>
</reference>
<evidence type="ECO:0000313" key="2">
    <source>
        <dbReference type="EMBL" id="AFH93988.1"/>
    </source>
</evidence>
<proteinExistence type="predicted"/>
<dbReference type="GO" id="GO:0005524">
    <property type="term" value="F:ATP binding"/>
    <property type="evidence" value="ECO:0007669"/>
    <property type="project" value="InterPro"/>
</dbReference>
<name>A0A140NMW6_PROSM</name>
<evidence type="ECO:0000313" key="3">
    <source>
        <dbReference type="Proteomes" id="UP000005012"/>
    </source>
</evidence>
<accession>A0A140NMW6</accession>
<dbReference type="Pfam" id="PF06176">
    <property type="entry name" value="WaaY"/>
    <property type="match status" value="1"/>
</dbReference>
<dbReference type="AlphaFoldDB" id="A0A140NMW6"/>
<dbReference type="InterPro" id="IPR011009">
    <property type="entry name" value="Kinase-like_dom_sf"/>
</dbReference>
<dbReference type="EMBL" id="CP003488">
    <property type="protein sequence ID" value="AFH93988.1"/>
    <property type="molecule type" value="Genomic_DNA"/>
</dbReference>
<evidence type="ECO:0000259" key="1">
    <source>
        <dbReference type="PROSITE" id="PS50011"/>
    </source>
</evidence>
<gene>
    <name evidence="2" type="ordered locus">S70_10670</name>
</gene>
<organism evidence="2 3">
    <name type="scientific">Providencia stuartii (strain MRSN 2154)</name>
    <dbReference type="NCBI Taxonomy" id="1157951"/>
    <lineage>
        <taxon>Bacteria</taxon>
        <taxon>Pseudomonadati</taxon>
        <taxon>Pseudomonadota</taxon>
        <taxon>Gammaproteobacteria</taxon>
        <taxon>Enterobacterales</taxon>
        <taxon>Morganellaceae</taxon>
        <taxon>Providencia</taxon>
    </lineage>
</organism>
<dbReference type="OrthoDB" id="7065325at2"/>
<dbReference type="InterPro" id="IPR009330">
    <property type="entry name" value="LipoPS_heptP_kinase"/>
</dbReference>
<dbReference type="PATRIC" id="fig|1157951.4.peg.2148"/>
<dbReference type="KEGG" id="psi:S70_10670"/>
<dbReference type="InterPro" id="IPR000719">
    <property type="entry name" value="Prot_kinase_dom"/>
</dbReference>
<dbReference type="HOGENOM" id="CLU_103657_0_0_6"/>
<reference evidence="2 3" key="1">
    <citation type="journal article" date="2012" name="J. Bacteriol.">
        <title>Complete Genome Sequence of Providencia stuartii Clinical Isolate MRSN 2154.</title>
        <authorList>
            <person name="Clifford R.J."/>
            <person name="Hang J."/>
            <person name="Riley M.C."/>
            <person name="Onmus-Leone F."/>
            <person name="Kuschner R.A."/>
            <person name="Lesho E.P."/>
            <person name="Waterman P.E."/>
        </authorList>
    </citation>
    <scope>NUCLEOTIDE SEQUENCE [LARGE SCALE GENOMIC DNA]</scope>
    <source>
        <strain evidence="2 3">MRSN 2154</strain>
    </source>
</reference>
<dbReference type="Gene3D" id="1.10.510.10">
    <property type="entry name" value="Transferase(Phosphotransferase) domain 1"/>
    <property type="match status" value="1"/>
</dbReference>